<dbReference type="AlphaFoldDB" id="A0A232EF85"/>
<comment type="caution">
    <text evidence="2">The sequence shown here is derived from an EMBL/GenBank/DDBJ whole genome shotgun (WGS) entry which is preliminary data.</text>
</comment>
<dbReference type="Proteomes" id="UP000215335">
    <property type="component" value="Unassembled WGS sequence"/>
</dbReference>
<dbReference type="OrthoDB" id="7698963at2759"/>
<sequence length="135" mass="15570">MRGKKDRREGGERVEGNKLGEYREGENDRIELNRDIDMYDLEKALGKMKNNKAAGEDGLVTKFLKNLNKEWKEELREVLNGIFKEGKILEGWETARIFPIHKGGDEEDAKNYRGVSLLDVGYKLLTNIMAGRLRK</sequence>
<dbReference type="EMBL" id="NNAY01005106">
    <property type="protein sequence ID" value="OXU16988.1"/>
    <property type="molecule type" value="Genomic_DNA"/>
</dbReference>
<evidence type="ECO:0000313" key="3">
    <source>
        <dbReference type="Proteomes" id="UP000215335"/>
    </source>
</evidence>
<evidence type="ECO:0000313" key="2">
    <source>
        <dbReference type="EMBL" id="OXU16988.1"/>
    </source>
</evidence>
<proteinExistence type="predicted"/>
<protein>
    <recommendedName>
        <fullName evidence="4">Reverse transcriptase domain-containing protein</fullName>
    </recommendedName>
</protein>
<dbReference type="PANTHER" id="PTHR31635">
    <property type="entry name" value="REVERSE TRANSCRIPTASE DOMAIN-CONTAINING PROTEIN-RELATED"/>
    <property type="match status" value="1"/>
</dbReference>
<dbReference type="STRING" id="543379.A0A232EF85"/>
<organism evidence="2 3">
    <name type="scientific">Trichomalopsis sarcophagae</name>
    <dbReference type="NCBI Taxonomy" id="543379"/>
    <lineage>
        <taxon>Eukaryota</taxon>
        <taxon>Metazoa</taxon>
        <taxon>Ecdysozoa</taxon>
        <taxon>Arthropoda</taxon>
        <taxon>Hexapoda</taxon>
        <taxon>Insecta</taxon>
        <taxon>Pterygota</taxon>
        <taxon>Neoptera</taxon>
        <taxon>Endopterygota</taxon>
        <taxon>Hymenoptera</taxon>
        <taxon>Apocrita</taxon>
        <taxon>Proctotrupomorpha</taxon>
        <taxon>Chalcidoidea</taxon>
        <taxon>Pteromalidae</taxon>
        <taxon>Pteromalinae</taxon>
        <taxon>Trichomalopsis</taxon>
    </lineage>
</organism>
<keyword evidence="3" id="KW-1185">Reference proteome</keyword>
<gene>
    <name evidence="2" type="ORF">TSAR_001135</name>
</gene>
<reference evidence="2 3" key="1">
    <citation type="journal article" date="2017" name="Curr. Biol.">
        <title>The Evolution of Venom by Co-option of Single-Copy Genes.</title>
        <authorList>
            <person name="Martinson E.O."/>
            <person name="Mrinalini"/>
            <person name="Kelkar Y.D."/>
            <person name="Chang C.H."/>
            <person name="Werren J.H."/>
        </authorList>
    </citation>
    <scope>NUCLEOTIDE SEQUENCE [LARGE SCALE GENOMIC DNA]</scope>
    <source>
        <strain evidence="2 3">Alberta</strain>
        <tissue evidence="2">Whole body</tissue>
    </source>
</reference>
<feature type="region of interest" description="Disordered" evidence="1">
    <location>
        <begin position="1"/>
        <end position="20"/>
    </location>
</feature>
<dbReference type="PANTHER" id="PTHR31635:SF196">
    <property type="entry name" value="REVERSE TRANSCRIPTASE DOMAIN-CONTAINING PROTEIN-RELATED"/>
    <property type="match status" value="1"/>
</dbReference>
<evidence type="ECO:0008006" key="4">
    <source>
        <dbReference type="Google" id="ProtNLM"/>
    </source>
</evidence>
<evidence type="ECO:0000256" key="1">
    <source>
        <dbReference type="SAM" id="MobiDB-lite"/>
    </source>
</evidence>
<name>A0A232EF85_9HYME</name>
<accession>A0A232EF85</accession>